<feature type="domain" description="BON" evidence="2">
    <location>
        <begin position="40"/>
        <end position="109"/>
    </location>
</feature>
<dbReference type="EMBL" id="CP132938">
    <property type="protein sequence ID" value="XCB23969.1"/>
    <property type="molecule type" value="Genomic_DNA"/>
</dbReference>
<keyword evidence="1" id="KW-0732">Signal</keyword>
<reference evidence="3" key="1">
    <citation type="submission" date="2023-08" db="EMBL/GenBank/DDBJ databases">
        <authorList>
            <person name="Messyasz A."/>
            <person name="Mannisto M.K."/>
            <person name="Kerkhof L.J."/>
            <person name="Haggblom M."/>
        </authorList>
    </citation>
    <scope>NUCLEOTIDE SEQUENCE</scope>
    <source>
        <strain evidence="3">M8UP39</strain>
    </source>
</reference>
<evidence type="ECO:0000313" key="3">
    <source>
        <dbReference type="EMBL" id="XCB23969.1"/>
    </source>
</evidence>
<dbReference type="KEGG" id="tgi:RBB81_08590"/>
<name>A0AAU7Z5Q6_9BACT</name>
<reference evidence="3" key="2">
    <citation type="journal article" date="2024" name="Environ. Microbiol.">
        <title>Genome analysis and description of Tunturibacter gen. nov. expands the diversity of Terriglobia in tundra soils.</title>
        <authorList>
            <person name="Messyasz A."/>
            <person name="Mannisto M.K."/>
            <person name="Kerkhof L.J."/>
            <person name="Haggblom M.M."/>
        </authorList>
    </citation>
    <scope>NUCLEOTIDE SEQUENCE</scope>
    <source>
        <strain evidence="3">M8UP39</strain>
    </source>
</reference>
<dbReference type="Pfam" id="PF04972">
    <property type="entry name" value="BON"/>
    <property type="match status" value="2"/>
</dbReference>
<sequence length="222" mass="23755">MIRLTRRVFPAFAASLVFTLSAPTVIAQEPTPGPTWSQEDTVRIVQQVQKKLAGLTNLGVFDWLTFGIHGKTLVLKGFASRPTLKSDAERAVKGIQGIDAVDNQIEVLPYSPMDDRIRAEVYNRIYTQPSLRKYNANQGNLGRAIGPGAGVALAAGGITNSPPMGFHAIHIIVKNGNVTLYGVVLNQMDSSIAGMQANSAPGAFSVDNDLIVQGSASKPKEK</sequence>
<evidence type="ECO:0000259" key="2">
    <source>
        <dbReference type="PROSITE" id="PS50914"/>
    </source>
</evidence>
<organism evidence="3">
    <name type="scientific">Tunturiibacter gelidiferens</name>
    <dbReference type="NCBI Taxonomy" id="3069689"/>
    <lineage>
        <taxon>Bacteria</taxon>
        <taxon>Pseudomonadati</taxon>
        <taxon>Acidobacteriota</taxon>
        <taxon>Terriglobia</taxon>
        <taxon>Terriglobales</taxon>
        <taxon>Acidobacteriaceae</taxon>
        <taxon>Tunturiibacter</taxon>
    </lineage>
</organism>
<dbReference type="Gene3D" id="3.30.1340.30">
    <property type="match status" value="1"/>
</dbReference>
<evidence type="ECO:0000256" key="1">
    <source>
        <dbReference type="SAM" id="SignalP"/>
    </source>
</evidence>
<proteinExistence type="predicted"/>
<dbReference type="AlphaFoldDB" id="A0AAU7Z5Q6"/>
<accession>A0AAU7Z5Q6</accession>
<dbReference type="RefSeq" id="WP_353073398.1">
    <property type="nucleotide sequence ID" value="NZ_CP132938.1"/>
</dbReference>
<feature type="signal peptide" evidence="1">
    <location>
        <begin position="1"/>
        <end position="27"/>
    </location>
</feature>
<gene>
    <name evidence="3" type="ORF">RBB81_08590</name>
</gene>
<dbReference type="InterPro" id="IPR007055">
    <property type="entry name" value="BON_dom"/>
</dbReference>
<feature type="chain" id="PRO_5043683708" evidence="1">
    <location>
        <begin position="28"/>
        <end position="222"/>
    </location>
</feature>
<dbReference type="PROSITE" id="PS50914">
    <property type="entry name" value="BON"/>
    <property type="match status" value="1"/>
</dbReference>
<protein>
    <submittedName>
        <fullName evidence="3">BON domain-containing protein</fullName>
    </submittedName>
</protein>